<name>A0A183JAJ3_9BILA</name>
<dbReference type="InterPro" id="IPR003958">
    <property type="entry name" value="CBFA_NFYB_domain"/>
</dbReference>
<proteinExistence type="predicted"/>
<feature type="domain" description="Transcription factor CBF/NF-Y/archaeal histone" evidence="3">
    <location>
        <begin position="28"/>
        <end position="83"/>
    </location>
</feature>
<sequence>HKQDRGQDAALAETSANTEWFRYVYTVRIKRVLQKNEEVGKMNTTVPVLIGRAVEFFLEQLLQRAARLALCNNAKTLSPNHFKAEDSTSFRKRLKVENSVSGSTVRHKRSK</sequence>
<dbReference type="SUPFAM" id="SSF47113">
    <property type="entry name" value="Histone-fold"/>
    <property type="match status" value="1"/>
</dbReference>
<comment type="subcellular location">
    <subcellularLocation>
        <location evidence="1">Nucleus</location>
    </subcellularLocation>
</comment>
<evidence type="ECO:0000256" key="1">
    <source>
        <dbReference type="ARBA" id="ARBA00004123"/>
    </source>
</evidence>
<keyword evidence="2" id="KW-0539">Nucleus</keyword>
<dbReference type="Gene3D" id="1.10.20.10">
    <property type="entry name" value="Histone, subunit A"/>
    <property type="match status" value="1"/>
</dbReference>
<organism evidence="6">
    <name type="scientific">Soboliphyme baturini</name>
    <dbReference type="NCBI Taxonomy" id="241478"/>
    <lineage>
        <taxon>Eukaryota</taxon>
        <taxon>Metazoa</taxon>
        <taxon>Ecdysozoa</taxon>
        <taxon>Nematoda</taxon>
        <taxon>Enoplea</taxon>
        <taxon>Dorylaimia</taxon>
        <taxon>Dioctophymatida</taxon>
        <taxon>Dioctophymatoidea</taxon>
        <taxon>Soboliphymatidae</taxon>
        <taxon>Soboliphyme</taxon>
    </lineage>
</organism>
<dbReference type="CDD" id="cd22906">
    <property type="entry name" value="HFD_DRAP1"/>
    <property type="match status" value="1"/>
</dbReference>
<dbReference type="WBParaSite" id="SBAD_0001330401-mRNA-1">
    <property type="protein sequence ID" value="SBAD_0001330401-mRNA-1"/>
    <property type="gene ID" value="SBAD_0001330401"/>
</dbReference>
<evidence type="ECO:0000259" key="3">
    <source>
        <dbReference type="Pfam" id="PF00808"/>
    </source>
</evidence>
<dbReference type="GO" id="GO:0046982">
    <property type="term" value="F:protein heterodimerization activity"/>
    <property type="evidence" value="ECO:0007669"/>
    <property type="project" value="InterPro"/>
</dbReference>
<dbReference type="AlphaFoldDB" id="A0A183JAJ3"/>
<dbReference type="GO" id="GO:0016251">
    <property type="term" value="F:RNA polymerase II general transcription initiation factor activity"/>
    <property type="evidence" value="ECO:0007669"/>
    <property type="project" value="TreeGrafter"/>
</dbReference>
<dbReference type="Pfam" id="PF00808">
    <property type="entry name" value="CBFD_NFYB_HMF"/>
    <property type="match status" value="1"/>
</dbReference>
<dbReference type="OrthoDB" id="653904at2759"/>
<evidence type="ECO:0000256" key="2">
    <source>
        <dbReference type="ARBA" id="ARBA00023242"/>
    </source>
</evidence>
<reference evidence="6" key="1">
    <citation type="submission" date="2016-06" db="UniProtKB">
        <authorList>
            <consortium name="WormBaseParasite"/>
        </authorList>
    </citation>
    <scope>IDENTIFICATION</scope>
</reference>
<reference evidence="4 5" key="2">
    <citation type="submission" date="2018-11" db="EMBL/GenBank/DDBJ databases">
        <authorList>
            <consortium name="Pathogen Informatics"/>
        </authorList>
    </citation>
    <scope>NUCLEOTIDE SEQUENCE [LARGE SCALE GENOMIC DNA]</scope>
</reference>
<evidence type="ECO:0000313" key="5">
    <source>
        <dbReference type="Proteomes" id="UP000270296"/>
    </source>
</evidence>
<dbReference type="GO" id="GO:0001046">
    <property type="term" value="F:core promoter sequence-specific DNA binding"/>
    <property type="evidence" value="ECO:0007669"/>
    <property type="project" value="TreeGrafter"/>
</dbReference>
<dbReference type="EMBL" id="UZAM01019255">
    <property type="protein sequence ID" value="VDP52537.1"/>
    <property type="molecule type" value="Genomic_DNA"/>
</dbReference>
<gene>
    <name evidence="4" type="ORF">SBAD_LOCUS12891</name>
</gene>
<evidence type="ECO:0000313" key="4">
    <source>
        <dbReference type="EMBL" id="VDP52537.1"/>
    </source>
</evidence>
<dbReference type="PANTHER" id="PTHR10252:SF5">
    <property type="entry name" value="DR1-ASSOCIATED COREPRESSOR"/>
    <property type="match status" value="1"/>
</dbReference>
<keyword evidence="5" id="KW-1185">Reference proteome</keyword>
<dbReference type="PANTHER" id="PTHR10252">
    <property type="entry name" value="HISTONE-LIKE TRANSCRIPTION FACTOR CCAAT-RELATED"/>
    <property type="match status" value="1"/>
</dbReference>
<dbReference type="GO" id="GO:0017054">
    <property type="term" value="C:negative cofactor 2 complex"/>
    <property type="evidence" value="ECO:0007669"/>
    <property type="project" value="TreeGrafter"/>
</dbReference>
<dbReference type="InterPro" id="IPR050568">
    <property type="entry name" value="Transcr_DNA_Rep_Reg"/>
</dbReference>
<dbReference type="InterPro" id="IPR009072">
    <property type="entry name" value="Histone-fold"/>
</dbReference>
<accession>A0A183JAJ3</accession>
<protein>
    <submittedName>
        <fullName evidence="6">CBFD_NFYB_HMF domain-containing protein</fullName>
    </submittedName>
</protein>
<dbReference type="Proteomes" id="UP000270296">
    <property type="component" value="Unassembled WGS sequence"/>
</dbReference>
<evidence type="ECO:0000313" key="6">
    <source>
        <dbReference type="WBParaSite" id="SBAD_0001330401-mRNA-1"/>
    </source>
</evidence>